<dbReference type="Pfam" id="PF12730">
    <property type="entry name" value="ABC2_membrane_4"/>
    <property type="match status" value="1"/>
</dbReference>
<feature type="transmembrane region" description="Helical" evidence="1">
    <location>
        <begin position="214"/>
        <end position="233"/>
    </location>
</feature>
<keyword evidence="1" id="KW-0812">Transmembrane</keyword>
<evidence type="ECO:0000256" key="1">
    <source>
        <dbReference type="SAM" id="Phobius"/>
    </source>
</evidence>
<dbReference type="Proteomes" id="UP000034189">
    <property type="component" value="Chromosome"/>
</dbReference>
<proteinExistence type="predicted"/>
<dbReference type="OrthoDB" id="2663599at2"/>
<organism evidence="2 3">
    <name type="scientific">Paenibacillus durus ATCC 35681</name>
    <dbReference type="NCBI Taxonomy" id="1333534"/>
    <lineage>
        <taxon>Bacteria</taxon>
        <taxon>Bacillati</taxon>
        <taxon>Bacillota</taxon>
        <taxon>Bacilli</taxon>
        <taxon>Bacillales</taxon>
        <taxon>Paenibacillaceae</taxon>
        <taxon>Paenibacillus</taxon>
    </lineage>
</organism>
<accession>A0A0F7FAD4</accession>
<dbReference type="PANTHER" id="PTHR37305">
    <property type="entry name" value="INTEGRAL MEMBRANE PROTEIN-RELATED"/>
    <property type="match status" value="1"/>
</dbReference>
<evidence type="ECO:0008006" key="4">
    <source>
        <dbReference type="Google" id="ProtNLM"/>
    </source>
</evidence>
<dbReference type="PANTHER" id="PTHR37305:SF1">
    <property type="entry name" value="MEMBRANE PROTEIN"/>
    <property type="match status" value="1"/>
</dbReference>
<reference evidence="2 3" key="1">
    <citation type="submission" date="2015-03" db="EMBL/GenBank/DDBJ databases">
        <authorList>
            <person name="Abdul Halim M."/>
        </authorList>
    </citation>
    <scope>NUCLEOTIDE SEQUENCE [LARGE SCALE GENOMIC DNA]</scope>
    <source>
        <strain evidence="2 3">ATCC 35681</strain>
    </source>
</reference>
<keyword evidence="1" id="KW-1133">Transmembrane helix</keyword>
<gene>
    <name evidence="2" type="ORF">VK70_14430</name>
</gene>
<evidence type="ECO:0000313" key="3">
    <source>
        <dbReference type="Proteomes" id="UP000034189"/>
    </source>
</evidence>
<feature type="transmembrane region" description="Helical" evidence="1">
    <location>
        <begin position="171"/>
        <end position="194"/>
    </location>
</feature>
<evidence type="ECO:0000313" key="2">
    <source>
        <dbReference type="EMBL" id="AKG35624.1"/>
    </source>
</evidence>
<keyword evidence="1" id="KW-0472">Membrane</keyword>
<dbReference type="EMBL" id="CP011114">
    <property type="protein sequence ID" value="AKG35624.1"/>
    <property type="molecule type" value="Genomic_DNA"/>
</dbReference>
<feature type="transmembrane region" description="Helical" evidence="1">
    <location>
        <begin position="142"/>
        <end position="159"/>
    </location>
</feature>
<feature type="transmembrane region" description="Helical" evidence="1">
    <location>
        <begin position="52"/>
        <end position="70"/>
    </location>
</feature>
<feature type="transmembrane region" description="Helical" evidence="1">
    <location>
        <begin position="91"/>
        <end position="122"/>
    </location>
</feature>
<dbReference type="HOGENOM" id="CLU_1092573_0_0_9"/>
<reference evidence="2 3" key="2">
    <citation type="journal article" date="2016" name="Genome Announc.">
        <title>Genome Sequence of a Gram-Positive Diazotroph, Paenibacillus durus Type Strain ATCC 35681.</title>
        <authorList>
            <person name="Halim M.A."/>
            <person name="Rahman A.Y."/>
            <person name="Sim K.S."/>
            <person name="Yam H.C."/>
            <person name="Rahim A.A."/>
            <person name="Ghazali A.H."/>
            <person name="Najimudin N."/>
        </authorList>
    </citation>
    <scope>NUCLEOTIDE SEQUENCE [LARGE SCALE GENOMIC DNA]</scope>
    <source>
        <strain evidence="2 3">ATCC 35681</strain>
    </source>
</reference>
<name>A0A0F7FAD4_PAEDU</name>
<protein>
    <recommendedName>
        <fullName evidence="4">ABC transporter permease</fullName>
    </recommendedName>
</protein>
<sequence>MLTQIMTEMFKFKRSKVLWIIVLLIVLDCFSSYLQSQVKDLSWEEFLRASYMNLWIRPVFFCFLSGYLFTRDEEQRTLSALFTYPYRRSQWYFAKLTAAAVVIAFLLLVSFAFELIIGLLLLSEPLTFANLGYQLAFLVQTWLLYIALTPLAAFIAILVKKSILCAIASAGGGIMSMPLGVVSSKYITLSPWLIPYLFSYYPLNIPDYPVWEPGLLVSGILLVLSMGLGLYIYTKKDLIYE</sequence>
<dbReference type="AlphaFoldDB" id="A0A0F7FAD4"/>
<dbReference type="PATRIC" id="fig|1333534.5.peg.3179"/>
<dbReference type="RefSeq" id="WP_046723434.1">
    <property type="nucleotide sequence ID" value="NZ_CP011114.1"/>
</dbReference>